<sequence>MKNLEGKVTLVTGATRGLGKGIAIGLGEAGATVYITGRRLNSSNSENDIPGSLNDTQLAVEQVGGVCIPVCVDHSDDEQVRLLFERIQDEQGQLDLLVNNAYSGVQALGDANGKPFWESEPSFWDACNNVGLRSHYVASVFAARMMTQHQQGLICTISSWGGMSYIFGVPYGAGKAACDRLAAEMAVELKPHNVASLSIWPGIVGTEFITRFAAEMDDSSGADSQSSAIREGYNWETPLLTGRAIAALAADSTVMRRTGRVQIVAELAQHYGLVDKDGNRPVSLRSLRFLLPLGLPTLRQYPWLVPDIKVPWSLLLLGMLSSPKI</sequence>
<dbReference type="AlphaFoldDB" id="K9WEB6"/>
<dbReference type="HOGENOM" id="CLU_010194_14_1_3"/>
<evidence type="ECO:0000313" key="1">
    <source>
        <dbReference type="EMBL" id="AFZ18089.1"/>
    </source>
</evidence>
<dbReference type="InterPro" id="IPR002347">
    <property type="entry name" value="SDR_fam"/>
</dbReference>
<organism evidence="1 2">
    <name type="scientific">Allocoleopsis franciscana PCC 7113</name>
    <dbReference type="NCBI Taxonomy" id="1173027"/>
    <lineage>
        <taxon>Bacteria</taxon>
        <taxon>Bacillati</taxon>
        <taxon>Cyanobacteriota</taxon>
        <taxon>Cyanophyceae</taxon>
        <taxon>Coleofasciculales</taxon>
        <taxon>Coleofasciculaceae</taxon>
        <taxon>Allocoleopsis</taxon>
        <taxon>Allocoleopsis franciscana</taxon>
    </lineage>
</organism>
<name>K9WEB6_9CYAN</name>
<dbReference type="eggNOG" id="COG1028">
    <property type="taxonomic scope" value="Bacteria"/>
</dbReference>
<protein>
    <recommendedName>
        <fullName evidence="3">Short-chain dehydrogenase</fullName>
    </recommendedName>
</protein>
<dbReference type="Proteomes" id="UP000010471">
    <property type="component" value="Chromosome"/>
</dbReference>
<dbReference type="EMBL" id="CP003630">
    <property type="protein sequence ID" value="AFZ18089.1"/>
    <property type="molecule type" value="Genomic_DNA"/>
</dbReference>
<dbReference type="Pfam" id="PF00106">
    <property type="entry name" value="adh_short"/>
    <property type="match status" value="1"/>
</dbReference>
<evidence type="ECO:0008006" key="3">
    <source>
        <dbReference type="Google" id="ProtNLM"/>
    </source>
</evidence>
<dbReference type="SUPFAM" id="SSF51735">
    <property type="entry name" value="NAD(P)-binding Rossmann-fold domains"/>
    <property type="match status" value="1"/>
</dbReference>
<accession>K9WEB6</accession>
<dbReference type="PANTHER" id="PTHR44147">
    <property type="entry name" value="DEHYDROGENASE/REDUCTASE SDR FAMILY MEMBER 1"/>
    <property type="match status" value="1"/>
</dbReference>
<dbReference type="STRING" id="1173027.Mic7113_2278"/>
<dbReference type="PATRIC" id="fig|1173027.3.peg.2491"/>
<dbReference type="OrthoDB" id="63584at2"/>
<dbReference type="InterPro" id="IPR036291">
    <property type="entry name" value="NAD(P)-bd_dom_sf"/>
</dbReference>
<proteinExistence type="predicted"/>
<dbReference type="PRINTS" id="PR00081">
    <property type="entry name" value="GDHRDH"/>
</dbReference>
<reference evidence="1 2" key="1">
    <citation type="submission" date="2012-06" db="EMBL/GenBank/DDBJ databases">
        <title>Finished chromosome of genome of Microcoleus sp. PCC 7113.</title>
        <authorList>
            <consortium name="US DOE Joint Genome Institute"/>
            <person name="Gugger M."/>
            <person name="Coursin T."/>
            <person name="Rippka R."/>
            <person name="Tandeau De Marsac N."/>
            <person name="Huntemann M."/>
            <person name="Wei C.-L."/>
            <person name="Han J."/>
            <person name="Detter J.C."/>
            <person name="Han C."/>
            <person name="Tapia R."/>
            <person name="Chen A."/>
            <person name="Kyrpides N."/>
            <person name="Mavromatis K."/>
            <person name="Markowitz V."/>
            <person name="Szeto E."/>
            <person name="Ivanova N."/>
            <person name="Pagani I."/>
            <person name="Pati A."/>
            <person name="Goodwin L."/>
            <person name="Nordberg H.P."/>
            <person name="Cantor M.N."/>
            <person name="Hua S.X."/>
            <person name="Woyke T."/>
            <person name="Kerfeld C.A."/>
        </authorList>
    </citation>
    <scope>NUCLEOTIDE SEQUENCE [LARGE SCALE GENOMIC DNA]</scope>
    <source>
        <strain evidence="1 2">PCC 7113</strain>
    </source>
</reference>
<evidence type="ECO:0000313" key="2">
    <source>
        <dbReference type="Proteomes" id="UP000010471"/>
    </source>
</evidence>
<dbReference type="RefSeq" id="WP_015182240.1">
    <property type="nucleotide sequence ID" value="NC_019738.1"/>
</dbReference>
<dbReference type="Gene3D" id="3.40.50.720">
    <property type="entry name" value="NAD(P)-binding Rossmann-like Domain"/>
    <property type="match status" value="1"/>
</dbReference>
<dbReference type="PANTHER" id="PTHR44147:SF2">
    <property type="entry name" value="DEHYDROGENASE_REDUCTASE SDR FAMILY MEMBER 1"/>
    <property type="match status" value="1"/>
</dbReference>
<gene>
    <name evidence="1" type="ORF">Mic7113_2278</name>
</gene>
<dbReference type="KEGG" id="mic:Mic7113_2278"/>
<keyword evidence="2" id="KW-1185">Reference proteome</keyword>